<comment type="caution">
    <text evidence="7">The sequence shown here is derived from an EMBL/GenBank/DDBJ whole genome shotgun (WGS) entry which is preliminary data.</text>
</comment>
<dbReference type="GO" id="GO:0005576">
    <property type="term" value="C:extracellular region"/>
    <property type="evidence" value="ECO:0007669"/>
    <property type="project" value="UniProtKB-SubCell"/>
</dbReference>
<evidence type="ECO:0000256" key="1">
    <source>
        <dbReference type="ARBA" id="ARBA00004613"/>
    </source>
</evidence>
<dbReference type="AlphaFoldDB" id="A0AAV1XQS5"/>
<dbReference type="EMBL" id="CAXHTB010000017">
    <property type="protein sequence ID" value="CAL0323203.1"/>
    <property type="molecule type" value="Genomic_DNA"/>
</dbReference>
<evidence type="ECO:0000256" key="3">
    <source>
        <dbReference type="ARBA" id="ARBA00022471"/>
    </source>
</evidence>
<evidence type="ECO:0000256" key="2">
    <source>
        <dbReference type="ARBA" id="ARBA00005581"/>
    </source>
</evidence>
<keyword evidence="4 6" id="KW-0964">Secreted</keyword>
<protein>
    <recommendedName>
        <fullName evidence="6">S-protein homolog</fullName>
    </recommendedName>
</protein>
<dbReference type="PANTHER" id="PTHR31232">
    <property type="match status" value="1"/>
</dbReference>
<dbReference type="PANTHER" id="PTHR31232:SF43">
    <property type="entry name" value="S-PROTEIN HOMOLOG 29-RELATED"/>
    <property type="match status" value="1"/>
</dbReference>
<sequence length="137" mass="15679">MAIFMNKIVLSAFMLTTIFFTLMVGGESAFDFLKIKVLVTNKISSKQLTVHCRDKTHDDGSNTLKPGESHRFKFFPDPIGFASLWFCSFNWTGGSHNFDIFVEKRDINCLDDLCVWDIYATGPCKIDKEITCYPWNS</sequence>
<proteinExistence type="inferred from homology"/>
<reference evidence="7 8" key="1">
    <citation type="submission" date="2024-03" db="EMBL/GenBank/DDBJ databases">
        <authorList>
            <person name="Martinez-Hernandez J."/>
        </authorList>
    </citation>
    <scope>NUCLEOTIDE SEQUENCE [LARGE SCALE GENOMIC DNA]</scope>
</reference>
<evidence type="ECO:0000256" key="4">
    <source>
        <dbReference type="ARBA" id="ARBA00022525"/>
    </source>
</evidence>
<evidence type="ECO:0000256" key="6">
    <source>
        <dbReference type="RuleBase" id="RU367044"/>
    </source>
</evidence>
<dbReference type="GO" id="GO:0060320">
    <property type="term" value="P:rejection of self pollen"/>
    <property type="evidence" value="ECO:0007669"/>
    <property type="project" value="UniProtKB-KW"/>
</dbReference>
<gene>
    <name evidence="7" type="ORF">LLUT_LOCUS24263</name>
</gene>
<accession>A0AAV1XQS5</accession>
<evidence type="ECO:0000256" key="5">
    <source>
        <dbReference type="ARBA" id="ARBA00022729"/>
    </source>
</evidence>
<name>A0AAV1XQS5_LUPLU</name>
<dbReference type="InterPro" id="IPR010264">
    <property type="entry name" value="Self-incomp_S1"/>
</dbReference>
<comment type="similarity">
    <text evidence="2 6">Belongs to the plant self-incompatibility (S1) protein family.</text>
</comment>
<dbReference type="Pfam" id="PF05938">
    <property type="entry name" value="Self-incomp_S1"/>
    <property type="match status" value="1"/>
</dbReference>
<comment type="subcellular location">
    <subcellularLocation>
        <location evidence="1 6">Secreted</location>
    </subcellularLocation>
</comment>
<keyword evidence="3 6" id="KW-0713">Self-incompatibility</keyword>
<dbReference type="Proteomes" id="UP001497480">
    <property type="component" value="Unassembled WGS sequence"/>
</dbReference>
<evidence type="ECO:0000313" key="7">
    <source>
        <dbReference type="EMBL" id="CAL0323203.1"/>
    </source>
</evidence>
<keyword evidence="8" id="KW-1185">Reference proteome</keyword>
<evidence type="ECO:0000313" key="8">
    <source>
        <dbReference type="Proteomes" id="UP001497480"/>
    </source>
</evidence>
<keyword evidence="5" id="KW-0732">Signal</keyword>
<organism evidence="7 8">
    <name type="scientific">Lupinus luteus</name>
    <name type="common">European yellow lupine</name>
    <dbReference type="NCBI Taxonomy" id="3873"/>
    <lineage>
        <taxon>Eukaryota</taxon>
        <taxon>Viridiplantae</taxon>
        <taxon>Streptophyta</taxon>
        <taxon>Embryophyta</taxon>
        <taxon>Tracheophyta</taxon>
        <taxon>Spermatophyta</taxon>
        <taxon>Magnoliopsida</taxon>
        <taxon>eudicotyledons</taxon>
        <taxon>Gunneridae</taxon>
        <taxon>Pentapetalae</taxon>
        <taxon>rosids</taxon>
        <taxon>fabids</taxon>
        <taxon>Fabales</taxon>
        <taxon>Fabaceae</taxon>
        <taxon>Papilionoideae</taxon>
        <taxon>50 kb inversion clade</taxon>
        <taxon>genistoids sensu lato</taxon>
        <taxon>core genistoids</taxon>
        <taxon>Genisteae</taxon>
        <taxon>Lupinus</taxon>
    </lineage>
</organism>